<feature type="compositionally biased region" description="Basic and acidic residues" evidence="2">
    <location>
        <begin position="337"/>
        <end position="348"/>
    </location>
</feature>
<dbReference type="Pfam" id="PF15107">
    <property type="entry name" value="FAM216B"/>
    <property type="match status" value="1"/>
</dbReference>
<dbReference type="RefSeq" id="XP_022109834.1">
    <property type="nucleotide sequence ID" value="XM_022254142.1"/>
</dbReference>
<feature type="compositionally biased region" description="Polar residues" evidence="2">
    <location>
        <begin position="349"/>
        <end position="368"/>
    </location>
</feature>
<evidence type="ECO:0000256" key="1">
    <source>
        <dbReference type="ARBA" id="ARBA00008615"/>
    </source>
</evidence>
<organism evidence="3 4">
    <name type="scientific">Acanthaster planci</name>
    <name type="common">Crown-of-thorns starfish</name>
    <dbReference type="NCBI Taxonomy" id="133434"/>
    <lineage>
        <taxon>Eukaryota</taxon>
        <taxon>Metazoa</taxon>
        <taxon>Echinodermata</taxon>
        <taxon>Eleutherozoa</taxon>
        <taxon>Asterozoa</taxon>
        <taxon>Asteroidea</taxon>
        <taxon>Valvatacea</taxon>
        <taxon>Valvatida</taxon>
        <taxon>Acanthasteridae</taxon>
        <taxon>Acanthaster</taxon>
    </lineage>
</organism>
<dbReference type="OMA" id="RGHEETG"/>
<sequence length="368" mass="42265">MKSIEQDTSCDIDQMTDSDVSQSSSTLLPRRPKQSRHKALSGRAHYQRAHTAPHYRMAKVSSSSFSSSFTFSSEEESDRSSSSFHPDHHPSTGTYSCHISCRVSPDKPGYFEYLRPYSVYCSPLKRSRSVPKSFDESCSLQHPELSKGQKTYLWHTAAVYSMTNLKALQERRYKQLLQHQVDIGFHTQEECDRYLSYLLGTRKRQYIADPRVWREPPKIPVRQKTFRLHPPSKSQSPRDYRFFPQGYRESASDMGSDSRCSADKRGQSEEQLTDEYRKGQAGLPDDKEKASDDKDKKDCSQQEADDNYSASDEKSLSGSIQGMSLYYDPKRRTTVTRGHEETGRENADNKANQKSPISSHQNYFWGSH</sequence>
<dbReference type="GeneID" id="110989622"/>
<evidence type="ECO:0000256" key="2">
    <source>
        <dbReference type="SAM" id="MobiDB-lite"/>
    </source>
</evidence>
<dbReference type="InterPro" id="IPR029373">
    <property type="entry name" value="FAM216"/>
</dbReference>
<dbReference type="AlphaFoldDB" id="A0A8B7ZWN2"/>
<accession>A0A8B7ZWN2</accession>
<feature type="region of interest" description="Disordered" evidence="2">
    <location>
        <begin position="1"/>
        <end position="52"/>
    </location>
</feature>
<evidence type="ECO:0000313" key="3">
    <source>
        <dbReference type="Proteomes" id="UP000694845"/>
    </source>
</evidence>
<feature type="compositionally biased region" description="Basic residues" evidence="2">
    <location>
        <begin position="30"/>
        <end position="52"/>
    </location>
</feature>
<keyword evidence="3" id="KW-1185">Reference proteome</keyword>
<evidence type="ECO:0000313" key="4">
    <source>
        <dbReference type="RefSeq" id="XP_022109834.1"/>
    </source>
</evidence>
<dbReference type="OrthoDB" id="10068153at2759"/>
<feature type="region of interest" description="Disordered" evidence="2">
    <location>
        <begin position="248"/>
        <end position="368"/>
    </location>
</feature>
<dbReference type="KEGG" id="aplc:110989622"/>
<reference evidence="4" key="1">
    <citation type="submission" date="2025-08" db="UniProtKB">
        <authorList>
            <consortium name="RefSeq"/>
        </authorList>
    </citation>
    <scope>IDENTIFICATION</scope>
</reference>
<gene>
    <name evidence="4" type="primary">LOC110989622</name>
</gene>
<proteinExistence type="inferred from homology"/>
<protein>
    <submittedName>
        <fullName evidence="4">Uncharacterized protein LOC110989622</fullName>
    </submittedName>
</protein>
<dbReference type="Proteomes" id="UP000694845">
    <property type="component" value="Unplaced"/>
</dbReference>
<comment type="similarity">
    <text evidence="1">Belongs to the FAM216 family.</text>
</comment>
<feature type="compositionally biased region" description="Polar residues" evidence="2">
    <location>
        <begin position="17"/>
        <end position="27"/>
    </location>
</feature>
<feature type="compositionally biased region" description="Basic and acidic residues" evidence="2">
    <location>
        <begin position="260"/>
        <end position="300"/>
    </location>
</feature>
<name>A0A8B7ZWN2_ACAPL</name>